<dbReference type="GO" id="GO:0046503">
    <property type="term" value="P:glycerolipid catabolic process"/>
    <property type="evidence" value="ECO:0007669"/>
    <property type="project" value="TreeGrafter"/>
</dbReference>
<dbReference type="SUPFAM" id="SSF53474">
    <property type="entry name" value="alpha/beta-Hydrolases"/>
    <property type="match status" value="1"/>
</dbReference>
<dbReference type="Pfam" id="PF00561">
    <property type="entry name" value="Abhydrolase_1"/>
    <property type="match status" value="1"/>
</dbReference>
<dbReference type="InterPro" id="IPR000073">
    <property type="entry name" value="AB_hydrolase_1"/>
</dbReference>
<name>A0AAW0CMK0_9AGAR</name>
<dbReference type="EMBL" id="JAWWNJ010000016">
    <property type="protein sequence ID" value="KAK7039294.1"/>
    <property type="molecule type" value="Genomic_DNA"/>
</dbReference>
<accession>A0AAW0CMK0</accession>
<dbReference type="InterPro" id="IPR029058">
    <property type="entry name" value="AB_hydrolase_fold"/>
</dbReference>
<organism evidence="2 3">
    <name type="scientific">Favolaschia claudopus</name>
    <dbReference type="NCBI Taxonomy" id="2862362"/>
    <lineage>
        <taxon>Eukaryota</taxon>
        <taxon>Fungi</taxon>
        <taxon>Dikarya</taxon>
        <taxon>Basidiomycota</taxon>
        <taxon>Agaricomycotina</taxon>
        <taxon>Agaricomycetes</taxon>
        <taxon>Agaricomycetidae</taxon>
        <taxon>Agaricales</taxon>
        <taxon>Marasmiineae</taxon>
        <taxon>Mycenaceae</taxon>
        <taxon>Favolaschia</taxon>
    </lineage>
</organism>
<feature type="domain" description="AB hydrolase-1" evidence="1">
    <location>
        <begin position="68"/>
        <end position="266"/>
    </location>
</feature>
<dbReference type="GO" id="GO:0004806">
    <property type="term" value="F:triacylglycerol lipase activity"/>
    <property type="evidence" value="ECO:0007669"/>
    <property type="project" value="TreeGrafter"/>
</dbReference>
<evidence type="ECO:0000259" key="1">
    <source>
        <dbReference type="Pfam" id="PF00561"/>
    </source>
</evidence>
<dbReference type="AlphaFoldDB" id="A0AAW0CMK0"/>
<dbReference type="Proteomes" id="UP001362999">
    <property type="component" value="Unassembled WGS sequence"/>
</dbReference>
<dbReference type="PANTHER" id="PTHR43433">
    <property type="entry name" value="HYDROLASE, ALPHA/BETA FOLD FAMILY PROTEIN"/>
    <property type="match status" value="1"/>
</dbReference>
<evidence type="ECO:0000313" key="3">
    <source>
        <dbReference type="Proteomes" id="UP001362999"/>
    </source>
</evidence>
<keyword evidence="2" id="KW-0378">Hydrolase</keyword>
<dbReference type="InterPro" id="IPR050471">
    <property type="entry name" value="AB_hydrolase"/>
</dbReference>
<dbReference type="Gene3D" id="3.40.50.1820">
    <property type="entry name" value="alpha/beta hydrolase"/>
    <property type="match status" value="1"/>
</dbReference>
<gene>
    <name evidence="2" type="ORF">R3P38DRAFT_2898732</name>
</gene>
<reference evidence="2 3" key="1">
    <citation type="journal article" date="2024" name="J Genomics">
        <title>Draft genome sequencing and assembly of Favolaschia claudopus CIRM-BRFM 2984 isolated from oak limbs.</title>
        <authorList>
            <person name="Navarro D."/>
            <person name="Drula E."/>
            <person name="Chaduli D."/>
            <person name="Cazenave R."/>
            <person name="Ahrendt S."/>
            <person name="Wang J."/>
            <person name="Lipzen A."/>
            <person name="Daum C."/>
            <person name="Barry K."/>
            <person name="Grigoriev I.V."/>
            <person name="Favel A."/>
            <person name="Rosso M.N."/>
            <person name="Martin F."/>
        </authorList>
    </citation>
    <scope>NUCLEOTIDE SEQUENCE [LARGE SCALE GENOMIC DNA]</scope>
    <source>
        <strain evidence="2 3">CIRM-BRFM 2984</strain>
    </source>
</reference>
<dbReference type="PANTHER" id="PTHR43433:SF5">
    <property type="entry name" value="AB HYDROLASE-1 DOMAIN-CONTAINING PROTEIN"/>
    <property type="match status" value="1"/>
</dbReference>
<comment type="caution">
    <text evidence="2">The sequence shown here is derived from an EMBL/GenBank/DDBJ whole genome shotgun (WGS) entry which is preliminary data.</text>
</comment>
<protein>
    <submittedName>
        <fullName evidence="2">Alpha/Beta hydrolase protein</fullName>
    </submittedName>
</protein>
<sequence>MCFSQYVFSRIVRATSQWPVVSATPPSTMGTAPICTLLLLAPISISMPHVDLETSETFFYTIATPNVDDSYSSETVADDVLRLMDRLKIFNFHVAGISTGGSIALQLAIAVPERILSVFMMSAAPQHEPAESMQGRHEIARYWVQAHQPNANAADKVAAEDAIYGSLQLAYSNMETPLIRAPNTIGPEDNLHYIELLTIQFHLNQPIYTFEMLRRIRCPMLLVHCSEDFVYPRIHAEELLNLLRTANVDVKLETIEGAPHWGNVTHPDETNTLLYNFIFPLPPDVVESPFSEELARHGFQDGDVESD</sequence>
<keyword evidence="3" id="KW-1185">Reference proteome</keyword>
<evidence type="ECO:0000313" key="2">
    <source>
        <dbReference type="EMBL" id="KAK7039294.1"/>
    </source>
</evidence>
<proteinExistence type="predicted"/>